<proteinExistence type="inferred from homology"/>
<evidence type="ECO:0000313" key="7">
    <source>
        <dbReference type="Proteomes" id="UP000294498"/>
    </source>
</evidence>
<dbReference type="RefSeq" id="WP_133992876.1">
    <property type="nucleotide sequence ID" value="NZ_SODV01000001.1"/>
</dbReference>
<dbReference type="PANTHER" id="PTHR43300:SF11">
    <property type="entry name" value="ACETYLTRANSFERASE RV3034C-RELATED"/>
    <property type="match status" value="1"/>
</dbReference>
<evidence type="ECO:0000256" key="2">
    <source>
        <dbReference type="ARBA" id="ARBA00022679"/>
    </source>
</evidence>
<evidence type="ECO:0000256" key="3">
    <source>
        <dbReference type="ARBA" id="ARBA00022737"/>
    </source>
</evidence>
<evidence type="ECO:0008006" key="8">
    <source>
        <dbReference type="Google" id="ProtNLM"/>
    </source>
</evidence>
<dbReference type="InterPro" id="IPR001451">
    <property type="entry name" value="Hexapep"/>
</dbReference>
<reference evidence="6 7" key="1">
    <citation type="submission" date="2019-03" db="EMBL/GenBank/DDBJ databases">
        <title>Genomic Encyclopedia of Type Strains, Phase IV (KMG-IV): sequencing the most valuable type-strain genomes for metagenomic binning, comparative biology and taxonomic classification.</title>
        <authorList>
            <person name="Goeker M."/>
        </authorList>
    </citation>
    <scope>NUCLEOTIDE SEQUENCE [LARGE SCALE GENOMIC DNA]</scope>
    <source>
        <strain evidence="6 7">DSM 100059</strain>
    </source>
</reference>
<dbReference type="CDD" id="cd03349">
    <property type="entry name" value="LbH_XAT"/>
    <property type="match status" value="1"/>
</dbReference>
<dbReference type="InterPro" id="IPR018357">
    <property type="entry name" value="Hexapep_transf_CS"/>
</dbReference>
<dbReference type="PANTHER" id="PTHR43300">
    <property type="entry name" value="ACETYLTRANSFERASE"/>
    <property type="match status" value="1"/>
</dbReference>
<comment type="caution">
    <text evidence="6">The sequence shown here is derived from an EMBL/GenBank/DDBJ whole genome shotgun (WGS) entry which is preliminary data.</text>
</comment>
<organism evidence="6 7">
    <name type="scientific">Dinghuibacter silviterrae</name>
    <dbReference type="NCBI Taxonomy" id="1539049"/>
    <lineage>
        <taxon>Bacteria</taxon>
        <taxon>Pseudomonadati</taxon>
        <taxon>Bacteroidota</taxon>
        <taxon>Chitinophagia</taxon>
        <taxon>Chitinophagales</taxon>
        <taxon>Chitinophagaceae</taxon>
        <taxon>Dinghuibacter</taxon>
    </lineage>
</organism>
<keyword evidence="2" id="KW-0808">Transferase</keyword>
<evidence type="ECO:0000313" key="6">
    <source>
        <dbReference type="EMBL" id="TDX00840.1"/>
    </source>
</evidence>
<dbReference type="InterPro" id="IPR017694">
    <property type="entry name" value="Phosphonate_tfrase_rpt"/>
</dbReference>
<dbReference type="Gene3D" id="2.160.10.10">
    <property type="entry name" value="Hexapeptide repeat proteins"/>
    <property type="match status" value="1"/>
</dbReference>
<dbReference type="NCBIfam" id="TIGR03308">
    <property type="entry name" value="phn_thr-fam"/>
    <property type="match status" value="1"/>
</dbReference>
<evidence type="ECO:0000256" key="4">
    <source>
        <dbReference type="ARBA" id="ARBA00023315"/>
    </source>
</evidence>
<evidence type="ECO:0000256" key="5">
    <source>
        <dbReference type="SAM" id="MobiDB-lite"/>
    </source>
</evidence>
<keyword evidence="4" id="KW-0012">Acyltransferase</keyword>
<dbReference type="AlphaFoldDB" id="A0A4R8DRK6"/>
<name>A0A4R8DRK6_9BACT</name>
<comment type="similarity">
    <text evidence="1">Belongs to the transferase hexapeptide repeat family.</text>
</comment>
<dbReference type="InterPro" id="IPR050179">
    <property type="entry name" value="Trans_hexapeptide_repeat"/>
</dbReference>
<gene>
    <name evidence="6" type="ORF">EDB95_1869</name>
</gene>
<dbReference type="SUPFAM" id="SSF51161">
    <property type="entry name" value="Trimeric LpxA-like enzymes"/>
    <property type="match status" value="1"/>
</dbReference>
<dbReference type="Proteomes" id="UP000294498">
    <property type="component" value="Unassembled WGS sequence"/>
</dbReference>
<dbReference type="OrthoDB" id="9814490at2"/>
<sequence>MPHIDRFPEPDKKLGEEPRIHPTCVVRNSSVGAWTDLGAHTSLVDSSFGDYSYTAGDVQIIYSDIGKYCSIASHVRINPGNHPQWRVTQHHLTYRRRQYGLGEKDDEAFFQWRKDHACSIGHDVWIGHGAVIMPGVTIGTGAIVGSGAVVTKDIGPYQVAVGVSAKVIKQRFPDPIVERLLESHWWEWDRATLEERFEDLLDLETFLKKYV</sequence>
<evidence type="ECO:0000256" key="1">
    <source>
        <dbReference type="ARBA" id="ARBA00007274"/>
    </source>
</evidence>
<dbReference type="GO" id="GO:0016746">
    <property type="term" value="F:acyltransferase activity"/>
    <property type="evidence" value="ECO:0007669"/>
    <property type="project" value="UniProtKB-KW"/>
</dbReference>
<dbReference type="EMBL" id="SODV01000001">
    <property type="protein sequence ID" value="TDX00840.1"/>
    <property type="molecule type" value="Genomic_DNA"/>
</dbReference>
<accession>A0A4R8DRK6</accession>
<dbReference type="Pfam" id="PF00132">
    <property type="entry name" value="Hexapep"/>
    <property type="match status" value="1"/>
</dbReference>
<feature type="region of interest" description="Disordered" evidence="5">
    <location>
        <begin position="1"/>
        <end position="20"/>
    </location>
</feature>
<keyword evidence="3" id="KW-0677">Repeat</keyword>
<protein>
    <recommendedName>
        <fullName evidence="8">Phosphonate metabolism protein (Transferase hexapeptide repeat family)</fullName>
    </recommendedName>
</protein>
<dbReference type="PROSITE" id="PS00101">
    <property type="entry name" value="HEXAPEP_TRANSFERASES"/>
    <property type="match status" value="1"/>
</dbReference>
<dbReference type="InterPro" id="IPR011004">
    <property type="entry name" value="Trimer_LpxA-like_sf"/>
</dbReference>
<keyword evidence="7" id="KW-1185">Reference proteome</keyword>